<accession>A0A3N4N610</accession>
<organism evidence="1 2">
    <name type="scientific">Chitinophaga barathri</name>
    <dbReference type="NCBI Taxonomy" id="1647451"/>
    <lineage>
        <taxon>Bacteria</taxon>
        <taxon>Pseudomonadati</taxon>
        <taxon>Bacteroidota</taxon>
        <taxon>Chitinophagia</taxon>
        <taxon>Chitinophagales</taxon>
        <taxon>Chitinophagaceae</taxon>
        <taxon>Chitinophaga</taxon>
    </lineage>
</organism>
<sequence>MGLVEDYDRLCQQMRENNSTYRLFVADSPPQLGCLGIVSAAVLEPVFLPMATLGYMIEDKPQHPAIPVIATSFAYLMEVAGLLSPFANSVVSQIYEDIGQSAGDYGDEEGEEDHCQIVWDELAEGEEYCCTALRYIKEQTDLSQWKRIIAGYGAVKASNKNLVRASRRLLGLYRKYPGSSMHDGVYPDLAEPGEDEPLTIDQCLGFCYGNGDRVPDDFECWINHPAWEEDHNYLPMGYIVFPPKGKPLVGSSEFTERLYSCCAALAGALQTFKM</sequence>
<evidence type="ECO:0000313" key="2">
    <source>
        <dbReference type="Proteomes" id="UP000279089"/>
    </source>
</evidence>
<comment type="caution">
    <text evidence="1">The sequence shown here is derived from an EMBL/GenBank/DDBJ whole genome shotgun (WGS) entry which is preliminary data.</text>
</comment>
<dbReference type="RefSeq" id="WP_123864507.1">
    <property type="nucleotide sequence ID" value="NZ_QXZY01000001.1"/>
</dbReference>
<keyword evidence="2" id="KW-1185">Reference proteome</keyword>
<proteinExistence type="predicted"/>
<evidence type="ECO:0000313" key="1">
    <source>
        <dbReference type="EMBL" id="RPD43073.1"/>
    </source>
</evidence>
<dbReference type="Proteomes" id="UP000279089">
    <property type="component" value="Unassembled WGS sequence"/>
</dbReference>
<name>A0A3N4N610_9BACT</name>
<gene>
    <name evidence="1" type="ORF">EG028_01920</name>
</gene>
<protein>
    <submittedName>
        <fullName evidence="1">Uncharacterized protein</fullName>
    </submittedName>
</protein>
<dbReference type="AlphaFoldDB" id="A0A3N4N610"/>
<dbReference type="EMBL" id="RMBX01000001">
    <property type="protein sequence ID" value="RPD43073.1"/>
    <property type="molecule type" value="Genomic_DNA"/>
</dbReference>
<reference evidence="2" key="1">
    <citation type="submission" date="2018-11" db="EMBL/GenBank/DDBJ databases">
        <title>Chitinophaga lutea sp.nov., isolate from arsenic contaminated soil.</title>
        <authorList>
            <person name="Zong Y."/>
        </authorList>
    </citation>
    <scope>NUCLEOTIDE SEQUENCE [LARGE SCALE GENOMIC DNA]</scope>
    <source>
        <strain evidence="2">YLT18</strain>
    </source>
</reference>